<dbReference type="GO" id="GO:0005634">
    <property type="term" value="C:nucleus"/>
    <property type="evidence" value="ECO:0007669"/>
    <property type="project" value="TreeGrafter"/>
</dbReference>
<dbReference type="GO" id="GO:0005737">
    <property type="term" value="C:cytoplasm"/>
    <property type="evidence" value="ECO:0007669"/>
    <property type="project" value="TreeGrafter"/>
</dbReference>
<keyword evidence="1" id="KW-0963">Cytoplasm</keyword>
<dbReference type="InterPro" id="IPR036322">
    <property type="entry name" value="WD40_repeat_dom_sf"/>
</dbReference>
<comment type="caution">
    <text evidence="5">The sequence shown here is derived from an EMBL/GenBank/DDBJ whole genome shotgun (WGS) entry which is preliminary data.</text>
</comment>
<feature type="repeat" description="WD" evidence="4">
    <location>
        <begin position="209"/>
        <end position="250"/>
    </location>
</feature>
<dbReference type="VEuPathDB" id="MicrosporidiaDB:NEDG_00574"/>
<dbReference type="PRINTS" id="PR00320">
    <property type="entry name" value="GPROTEINBRPT"/>
</dbReference>
<dbReference type="GO" id="GO:0043161">
    <property type="term" value="P:proteasome-mediated ubiquitin-dependent protein catabolic process"/>
    <property type="evidence" value="ECO:0007669"/>
    <property type="project" value="TreeGrafter"/>
</dbReference>
<evidence type="ECO:0000256" key="4">
    <source>
        <dbReference type="PROSITE-ProRule" id="PRU00221"/>
    </source>
</evidence>
<name>A0A177ED36_9MICR</name>
<dbReference type="InterPro" id="IPR019775">
    <property type="entry name" value="WD40_repeat_CS"/>
</dbReference>
<protein>
    <submittedName>
        <fullName evidence="5">Uncharacterized protein</fullName>
    </submittedName>
</protein>
<keyword evidence="6" id="KW-1185">Reference proteome</keyword>
<dbReference type="SUPFAM" id="SSF50978">
    <property type="entry name" value="WD40 repeat-like"/>
    <property type="match status" value="1"/>
</dbReference>
<evidence type="ECO:0000256" key="1">
    <source>
        <dbReference type="ARBA" id="ARBA00022490"/>
    </source>
</evidence>
<evidence type="ECO:0000313" key="5">
    <source>
        <dbReference type="EMBL" id="OAG29441.1"/>
    </source>
</evidence>
<dbReference type="InterPro" id="IPR001680">
    <property type="entry name" value="WD40_rpt"/>
</dbReference>
<dbReference type="InterPro" id="IPR020472">
    <property type="entry name" value="WD40_PAC1"/>
</dbReference>
<dbReference type="Proteomes" id="UP000185944">
    <property type="component" value="Unassembled WGS sequence"/>
</dbReference>
<reference evidence="5 6" key="1">
    <citation type="submission" date="2016-02" db="EMBL/GenBank/DDBJ databases">
        <title>Discovery of a natural microsporidian pathogen with a broad tissue tropism in Caenorhabditis elegans.</title>
        <authorList>
            <person name="Luallen R.J."/>
            <person name="Reinke A.W."/>
            <person name="Tong L."/>
            <person name="Botts M.R."/>
            <person name="Felix M.-A."/>
            <person name="Troemel E.R."/>
        </authorList>
    </citation>
    <scope>NUCLEOTIDE SEQUENCE [LARGE SCALE GENOMIC DNA]</scope>
    <source>
        <strain evidence="5 6">JUm2807</strain>
    </source>
</reference>
<dbReference type="PROSITE" id="PS50082">
    <property type="entry name" value="WD_REPEATS_2"/>
    <property type="match status" value="3"/>
</dbReference>
<dbReference type="PANTHER" id="PTHR19849:SF0">
    <property type="entry name" value="PHOSPHOLIPASE A-2-ACTIVATING PROTEIN"/>
    <property type="match status" value="1"/>
</dbReference>
<dbReference type="Gene3D" id="2.130.10.10">
    <property type="entry name" value="YVTN repeat-like/Quinoprotein amine dehydrogenase"/>
    <property type="match status" value="1"/>
</dbReference>
<proteinExistence type="predicted"/>
<dbReference type="PANTHER" id="PTHR19849">
    <property type="entry name" value="PHOSPHOLIPASE A-2-ACTIVATING PROTEIN"/>
    <property type="match status" value="1"/>
</dbReference>
<dbReference type="STRING" id="1805483.A0A177ED36"/>
<accession>A0A177ED36</accession>
<evidence type="ECO:0000256" key="3">
    <source>
        <dbReference type="ARBA" id="ARBA00022737"/>
    </source>
</evidence>
<dbReference type="PROSITE" id="PS50294">
    <property type="entry name" value="WD_REPEATS_REGION"/>
    <property type="match status" value="3"/>
</dbReference>
<dbReference type="GeneID" id="93646924"/>
<feature type="repeat" description="WD" evidence="4">
    <location>
        <begin position="169"/>
        <end position="208"/>
    </location>
</feature>
<dbReference type="GO" id="GO:0010992">
    <property type="term" value="P:ubiquitin recycling"/>
    <property type="evidence" value="ECO:0007669"/>
    <property type="project" value="TreeGrafter"/>
</dbReference>
<evidence type="ECO:0000313" key="6">
    <source>
        <dbReference type="Proteomes" id="UP000185944"/>
    </source>
</evidence>
<dbReference type="Pfam" id="PF00400">
    <property type="entry name" value="WD40"/>
    <property type="match status" value="3"/>
</dbReference>
<gene>
    <name evidence="5" type="ORF">NEDG_00574</name>
</gene>
<dbReference type="AlphaFoldDB" id="A0A177ED36"/>
<keyword evidence="3" id="KW-0677">Repeat</keyword>
<dbReference type="RefSeq" id="XP_067544089.1">
    <property type="nucleotide sequence ID" value="XM_067687992.1"/>
</dbReference>
<feature type="repeat" description="WD" evidence="4">
    <location>
        <begin position="129"/>
        <end position="159"/>
    </location>
</feature>
<dbReference type="SMART" id="SM00320">
    <property type="entry name" value="WD40"/>
    <property type="match status" value="5"/>
</dbReference>
<dbReference type="PROSITE" id="PS00678">
    <property type="entry name" value="WD_REPEATS_1"/>
    <property type="match status" value="1"/>
</dbReference>
<organism evidence="5 6">
    <name type="scientific">Nematocida displodere</name>
    <dbReference type="NCBI Taxonomy" id="1805483"/>
    <lineage>
        <taxon>Eukaryota</taxon>
        <taxon>Fungi</taxon>
        <taxon>Fungi incertae sedis</taxon>
        <taxon>Microsporidia</taxon>
        <taxon>Nematocida</taxon>
    </lineage>
</organism>
<evidence type="ECO:0000256" key="2">
    <source>
        <dbReference type="ARBA" id="ARBA00022574"/>
    </source>
</evidence>
<dbReference type="EMBL" id="LTDL01000040">
    <property type="protein sequence ID" value="OAG29441.1"/>
    <property type="molecule type" value="Genomic_DNA"/>
</dbReference>
<keyword evidence="2 4" id="KW-0853">WD repeat</keyword>
<dbReference type="GO" id="GO:0043130">
    <property type="term" value="F:ubiquitin binding"/>
    <property type="evidence" value="ECO:0007669"/>
    <property type="project" value="TreeGrafter"/>
</dbReference>
<dbReference type="InterPro" id="IPR015943">
    <property type="entry name" value="WD40/YVTN_repeat-like_dom_sf"/>
</dbReference>
<sequence>MAQRGNTDDSFPVEALGLVSKHLDIDDIKRLMVSSKTLKKRIENSPIIWKRYMESSHRERSGKYVQAVKKEYLLARSWMRARETERKSVKYIAAAEVTKMEVFGDILVVSSTLYSVAVYDHHLNHLQTLSGHRGSVWTFDYKDSLLVTGSTDRTAKIWDCFLGLCVKTLVGHTSTIRCIKIAEGYIITGSRDHTIRVWDIKTGACKHVLTGHTDSVRDLALVENMPMCVSASYDGAAILWNYRTGEGVRCLIKLPRRMYAVCVSDGQIATGGMDQILNVLSADGRSLFKSKDHTSTIFNIQRDKTNGVYTLTTDGTLSRWDLQKKELTYTIETLSKVVGFCVLDHLVVIGTSSKILLYKKYSGVYVRAIETVSQLYTLSATEDALFFASKTAAPSLSTEIHTLHFKR</sequence>
<dbReference type="OrthoDB" id="190105at2759"/>